<dbReference type="Gene3D" id="3.40.50.2000">
    <property type="entry name" value="Glycogen Phosphorylase B"/>
    <property type="match status" value="1"/>
</dbReference>
<dbReference type="EC" id="2.4.1.255" evidence="3"/>
<dbReference type="PANTHER" id="PTHR44835">
    <property type="entry name" value="UDP-N-ACETYLGLUCOSAMINE--PEPTIDE N-ACETYLGLUCOSAMINYLTRANSFERASE SPINDLY-RELATED"/>
    <property type="match status" value="1"/>
</dbReference>
<keyword evidence="7 8" id="KW-0802">TPR repeat</keyword>
<evidence type="ECO:0000256" key="5">
    <source>
        <dbReference type="ARBA" id="ARBA00022679"/>
    </source>
</evidence>
<evidence type="ECO:0000256" key="4">
    <source>
        <dbReference type="ARBA" id="ARBA00022676"/>
    </source>
</evidence>
<name>A0A7S3Y004_HETAK</name>
<keyword evidence="6" id="KW-0677">Repeat</keyword>
<dbReference type="PANTHER" id="PTHR44835:SF1">
    <property type="entry name" value="PROTEIN O-GLCNAC TRANSFERASE"/>
    <property type="match status" value="1"/>
</dbReference>
<proteinExistence type="inferred from homology"/>
<evidence type="ECO:0000256" key="1">
    <source>
        <dbReference type="ARBA" id="ARBA00004922"/>
    </source>
</evidence>
<dbReference type="EMBL" id="HBIU01034365">
    <property type="protein sequence ID" value="CAE0637040.1"/>
    <property type="molecule type" value="Transcribed_RNA"/>
</dbReference>
<feature type="repeat" description="TPR" evidence="8">
    <location>
        <begin position="114"/>
        <end position="147"/>
    </location>
</feature>
<dbReference type="GO" id="GO:0097363">
    <property type="term" value="F:protein O-acetylglucosaminyltransferase activity"/>
    <property type="evidence" value="ECO:0007669"/>
    <property type="project" value="UniProtKB-EC"/>
</dbReference>
<comment type="similarity">
    <text evidence="2">Belongs to the glycosyltransferase 41 family. O-GlcNAc transferase subfamily.</text>
</comment>
<dbReference type="SUPFAM" id="SSF48452">
    <property type="entry name" value="TPR-like"/>
    <property type="match status" value="2"/>
</dbReference>
<accession>A0A7S3Y004</accession>
<feature type="repeat" description="TPR" evidence="8">
    <location>
        <begin position="80"/>
        <end position="113"/>
    </location>
</feature>
<dbReference type="Pfam" id="PF13181">
    <property type="entry name" value="TPR_8"/>
    <property type="match status" value="1"/>
</dbReference>
<dbReference type="Pfam" id="PF13844">
    <property type="entry name" value="Glyco_transf_41"/>
    <property type="match status" value="2"/>
</dbReference>
<protein>
    <recommendedName>
        <fullName evidence="3">protein O-GlcNAc transferase</fullName>
        <ecNumber evidence="3">2.4.1.255</ecNumber>
    </recommendedName>
</protein>
<organism evidence="10">
    <name type="scientific">Heterosigma akashiwo</name>
    <name type="common">Chromophytic alga</name>
    <name type="synonym">Heterosigma carterae</name>
    <dbReference type="NCBI Taxonomy" id="2829"/>
    <lineage>
        <taxon>Eukaryota</taxon>
        <taxon>Sar</taxon>
        <taxon>Stramenopiles</taxon>
        <taxon>Ochrophyta</taxon>
        <taxon>Raphidophyceae</taxon>
        <taxon>Chattonellales</taxon>
        <taxon>Chattonellaceae</taxon>
        <taxon>Heterosigma</taxon>
    </lineage>
</organism>
<dbReference type="Gene3D" id="3.40.50.11380">
    <property type="match status" value="1"/>
</dbReference>
<dbReference type="InterPro" id="IPR019734">
    <property type="entry name" value="TPR_rpt"/>
</dbReference>
<keyword evidence="5" id="KW-0808">Transferase</keyword>
<evidence type="ECO:0000256" key="8">
    <source>
        <dbReference type="PROSITE-ProRule" id="PRU00339"/>
    </source>
</evidence>
<evidence type="ECO:0000256" key="7">
    <source>
        <dbReference type="ARBA" id="ARBA00022803"/>
    </source>
</evidence>
<gene>
    <name evidence="10" type="ORF">HAKA00212_LOCUS15814</name>
</gene>
<evidence type="ECO:0000259" key="9">
    <source>
        <dbReference type="Pfam" id="PF13844"/>
    </source>
</evidence>
<dbReference type="AlphaFoldDB" id="A0A7S3Y004"/>
<evidence type="ECO:0000256" key="3">
    <source>
        <dbReference type="ARBA" id="ARBA00011970"/>
    </source>
</evidence>
<dbReference type="Pfam" id="PF13432">
    <property type="entry name" value="TPR_16"/>
    <property type="match status" value="1"/>
</dbReference>
<dbReference type="InterPro" id="IPR011990">
    <property type="entry name" value="TPR-like_helical_dom_sf"/>
</dbReference>
<dbReference type="PROSITE" id="PS50005">
    <property type="entry name" value="TPR"/>
    <property type="match status" value="2"/>
</dbReference>
<comment type="pathway">
    <text evidence="1">Protein modification; protein glycosylation.</text>
</comment>
<feature type="domain" description="O-GlcNAc transferase C-terminal" evidence="9">
    <location>
        <begin position="509"/>
        <end position="687"/>
    </location>
</feature>
<evidence type="ECO:0000313" key="10">
    <source>
        <dbReference type="EMBL" id="CAE0637040.1"/>
    </source>
</evidence>
<evidence type="ECO:0000256" key="6">
    <source>
        <dbReference type="ARBA" id="ARBA00022737"/>
    </source>
</evidence>
<dbReference type="InterPro" id="IPR051939">
    <property type="entry name" value="Glycosyltr_41/O-GlcNAc_trsf"/>
</dbReference>
<dbReference type="InterPro" id="IPR029489">
    <property type="entry name" value="OGT/SEC/SPY_C"/>
</dbReference>
<reference evidence="10" key="1">
    <citation type="submission" date="2021-01" db="EMBL/GenBank/DDBJ databases">
        <authorList>
            <person name="Corre E."/>
            <person name="Pelletier E."/>
            <person name="Niang G."/>
            <person name="Scheremetjew M."/>
            <person name="Finn R."/>
            <person name="Kale V."/>
            <person name="Holt S."/>
            <person name="Cochrane G."/>
            <person name="Meng A."/>
            <person name="Brown T."/>
            <person name="Cohen L."/>
        </authorList>
    </citation>
    <scope>NUCLEOTIDE SEQUENCE</scope>
    <source>
        <strain evidence="10">CCMP3107</strain>
    </source>
</reference>
<dbReference type="SMART" id="SM00028">
    <property type="entry name" value="TPR"/>
    <property type="match status" value="5"/>
</dbReference>
<evidence type="ECO:0000256" key="2">
    <source>
        <dbReference type="ARBA" id="ARBA00005386"/>
    </source>
</evidence>
<dbReference type="Gene3D" id="1.25.40.10">
    <property type="entry name" value="Tetratricopeptide repeat domain"/>
    <property type="match status" value="1"/>
</dbReference>
<sequence>MSAPHPSAPPALRALLLQAQGLLERRSWQDAGQVLERARALAPADAEVARLTTLRALMLGDAALAVAEAQRACKLAAERADLWMLLGRAHKLAGELEAAIDAYREAVTRSPALAEAHVSLGIALKAAGRLDEAVQAQRRALQANPRLAVAHVNLANSLALLSRERGDAATASDLEAQALAAIEQARALAPDDESILNAWVGVHHQLDRHESALAPLLQWIARHPEAGAAALTRVALTLLHLGRQAEAFDWARRAQARGPESAELLSALGSLLLHRLEQQEGLELLTRAADLPAPDPAAGPTLAIGSLYLHDDPAQIAAVHAKAAALLKPQPTGEAPALGQPQPKQRLRVGYLSGDLRRHSVAYFIESLWARHDPARVEVWAYHNHRVHDEVSERLKAQVAQWRPCAGLSDEALWRLIRSDQIDVLIDLSGWTHHGRPEVLAWRAAPLQIAFLGYPTASAIPNIDFRISDAVIDPPDSAPGDAVLRCAPSMFCYRPDTELAVGEPPCLRQGFITFGSFNNIPKWSPATLALWAEVLHAVPGSRLMVKTRALQDPGLREQVVQRFAALGIGTDRLQLEAHRDDLSHHLALYRDIDIALDCFPYNGATTTLEALWSGVPVITLAGRSAAARMGASILGALGRPDWVAQRPADFVAAAAGLAAMPSAIAGFRADARRLLHQSALMDAAGFTRRFEDLLFEGWQRLCSAATPQGQPSR</sequence>
<keyword evidence="4" id="KW-0328">Glycosyltransferase</keyword>
<feature type="domain" description="O-GlcNAc transferase C-terminal" evidence="9">
    <location>
        <begin position="342"/>
        <end position="475"/>
    </location>
</feature>